<gene>
    <name evidence="9" type="ORF">C0601_02220</name>
</gene>
<evidence type="ECO:0000256" key="7">
    <source>
        <dbReference type="SAM" id="Phobius"/>
    </source>
</evidence>
<feature type="transmembrane region" description="Helical" evidence="7">
    <location>
        <begin position="6"/>
        <end position="24"/>
    </location>
</feature>
<evidence type="ECO:0000256" key="1">
    <source>
        <dbReference type="ARBA" id="ARBA00022553"/>
    </source>
</evidence>
<dbReference type="NCBIfam" id="TIGR00229">
    <property type="entry name" value="sensory_box"/>
    <property type="match status" value="1"/>
</dbReference>
<evidence type="ECO:0000313" key="9">
    <source>
        <dbReference type="EMBL" id="PLX19287.1"/>
    </source>
</evidence>
<evidence type="ECO:0000259" key="8">
    <source>
        <dbReference type="PROSITE" id="PS50109"/>
    </source>
</evidence>
<dbReference type="SMART" id="SM00388">
    <property type="entry name" value="HisKA"/>
    <property type="match status" value="1"/>
</dbReference>
<dbReference type="InterPro" id="IPR005467">
    <property type="entry name" value="His_kinase_dom"/>
</dbReference>
<keyword evidence="4" id="KW-0418">Kinase</keyword>
<keyword evidence="3" id="KW-0547">Nucleotide-binding</keyword>
<dbReference type="GO" id="GO:0000155">
    <property type="term" value="F:phosphorelay sensor kinase activity"/>
    <property type="evidence" value="ECO:0007669"/>
    <property type="project" value="InterPro"/>
</dbReference>
<dbReference type="Pfam" id="PF13426">
    <property type="entry name" value="PAS_9"/>
    <property type="match status" value="1"/>
</dbReference>
<dbReference type="SUPFAM" id="SSF55874">
    <property type="entry name" value="ATPase domain of HSP90 chaperone/DNA topoisomerase II/histidine kinase"/>
    <property type="match status" value="1"/>
</dbReference>
<reference evidence="9 10" key="1">
    <citation type="submission" date="2017-11" db="EMBL/GenBank/DDBJ databases">
        <title>Genome-resolved metagenomics identifies genetic mobility, metabolic interactions, and unexpected diversity in perchlorate-reducing communities.</title>
        <authorList>
            <person name="Barnum T.P."/>
            <person name="Figueroa I.A."/>
            <person name="Carlstrom C.I."/>
            <person name="Lucas L.N."/>
            <person name="Engelbrektson A.L."/>
            <person name="Coates J.D."/>
        </authorList>
    </citation>
    <scope>NUCLEOTIDE SEQUENCE [LARGE SCALE GENOMIC DNA]</scope>
    <source>
        <strain evidence="9">BM706</strain>
    </source>
</reference>
<dbReference type="Gene3D" id="3.30.450.20">
    <property type="entry name" value="PAS domain"/>
    <property type="match status" value="1"/>
</dbReference>
<dbReference type="InterPro" id="IPR000014">
    <property type="entry name" value="PAS"/>
</dbReference>
<evidence type="ECO:0000256" key="4">
    <source>
        <dbReference type="ARBA" id="ARBA00022777"/>
    </source>
</evidence>
<evidence type="ECO:0000256" key="5">
    <source>
        <dbReference type="ARBA" id="ARBA00022840"/>
    </source>
</evidence>
<dbReference type="InterPro" id="IPR035965">
    <property type="entry name" value="PAS-like_dom_sf"/>
</dbReference>
<protein>
    <recommendedName>
        <fullName evidence="8">Histidine kinase domain-containing protein</fullName>
    </recommendedName>
</protein>
<keyword evidence="2" id="KW-0808">Transferase</keyword>
<comment type="caution">
    <text evidence="9">The sequence shown here is derived from an EMBL/GenBank/DDBJ whole genome shotgun (WGS) entry which is preliminary data.</text>
</comment>
<dbReference type="GO" id="GO:0005524">
    <property type="term" value="F:ATP binding"/>
    <property type="evidence" value="ECO:0007669"/>
    <property type="project" value="UniProtKB-KW"/>
</dbReference>
<feature type="transmembrane region" description="Helical" evidence="7">
    <location>
        <begin position="173"/>
        <end position="194"/>
    </location>
</feature>
<keyword evidence="7" id="KW-0812">Transmembrane</keyword>
<dbReference type="InterPro" id="IPR003661">
    <property type="entry name" value="HisK_dim/P_dom"/>
</dbReference>
<keyword evidence="7" id="KW-0472">Membrane</keyword>
<dbReference type="PROSITE" id="PS50109">
    <property type="entry name" value="HIS_KIN"/>
    <property type="match status" value="1"/>
</dbReference>
<organism evidence="9 10">
    <name type="scientific">Muiribacterium halophilum</name>
    <dbReference type="NCBI Taxonomy" id="2053465"/>
    <lineage>
        <taxon>Bacteria</taxon>
        <taxon>Candidatus Muiribacteriota</taxon>
        <taxon>Candidatus Muiribacteriia</taxon>
        <taxon>Candidatus Muiribacteriales</taxon>
        <taxon>Candidatus Muiribacteriaceae</taxon>
        <taxon>Candidatus Muiribacterium</taxon>
    </lineage>
</organism>
<feature type="domain" description="Histidine kinase" evidence="8">
    <location>
        <begin position="487"/>
        <end position="703"/>
    </location>
</feature>
<dbReference type="PANTHER" id="PTHR43065:SF10">
    <property type="entry name" value="PEROXIDE STRESS-ACTIVATED HISTIDINE KINASE MAK3"/>
    <property type="match status" value="1"/>
</dbReference>
<dbReference type="Gene3D" id="3.30.565.10">
    <property type="entry name" value="Histidine kinase-like ATPase, C-terminal domain"/>
    <property type="match status" value="1"/>
</dbReference>
<proteinExistence type="predicted"/>
<keyword evidence="7" id="KW-1133">Transmembrane helix</keyword>
<dbReference type="PANTHER" id="PTHR43065">
    <property type="entry name" value="SENSOR HISTIDINE KINASE"/>
    <property type="match status" value="1"/>
</dbReference>
<evidence type="ECO:0000256" key="3">
    <source>
        <dbReference type="ARBA" id="ARBA00022741"/>
    </source>
</evidence>
<dbReference type="SUPFAM" id="SSF47384">
    <property type="entry name" value="Homodimeric domain of signal transducing histidine kinase"/>
    <property type="match status" value="1"/>
</dbReference>
<feature type="transmembrane region" description="Helical" evidence="7">
    <location>
        <begin position="36"/>
        <end position="55"/>
    </location>
</feature>
<feature type="transmembrane region" description="Helical" evidence="7">
    <location>
        <begin position="67"/>
        <end position="87"/>
    </location>
</feature>
<dbReference type="InterPro" id="IPR036097">
    <property type="entry name" value="HisK_dim/P_sf"/>
</dbReference>
<evidence type="ECO:0000256" key="2">
    <source>
        <dbReference type="ARBA" id="ARBA00022679"/>
    </source>
</evidence>
<sequence>MEIILIILFVSVLSNLNIFFRLFLRENKSRSAYSFMFYSFFMTLWPLSMFCMNIKKPYIQNGFFEFIHPLLWLPIGFLTLWFVYEFIKKKKDEIFYIFFILTSLVTVLQIFTSAVQGDVYNSFIGRDLSTGPFFIPVVITVIIMPLFYSIILLRKHCKSLTSAFLKKQVNTIFFALLFCAGFGVLIEVLIPNIIRLENTPNLSPVILPFIVIIIFHSLNRYEFLLKESDIILKQVFSIVKKGLIVLDNLNNVLMKNKSAENLLNIDPDILKKILEIEKKTDVIVIAEEPFLVIRFNLIHIHESQPDGGKVVIIDDITSEYKKRQIIREKNDFLIKRIEKANYQRVDMEKQMQDIRKIYEFVFNNDIEGMFLVNVDQNKIIDLNNRIIDIYSLKDEKEEEKKAWLLKEFDDVLNNKMLSFKKEEKRVTLFRKRKDGKIFPAEFTFSYYSSEDSKCCLVCLRDLTERLHSEKMLVQAERIAAIGSVAGGMAHEFNNLHTIISGNIELIQKKHDLIEEDKKALDEVISISRSVSGKTKEILEFSRQEKYFFKVISLKKHIDNIFEIINRQCDDYGITIKKDFSDDIRVKVIPGNITQVIMNMILFSIYNLHDCSVRNIEISLKKEDDKAIFIIEDSGVRFDPAKIQGEKITEINHDNDEKREIHELILSGLGWKVSEMIAAENGGRLEYLHKDDKNRFVFLLPIYEEVS</sequence>
<dbReference type="SUPFAM" id="SSF55785">
    <property type="entry name" value="PYP-like sensor domain (PAS domain)"/>
    <property type="match status" value="1"/>
</dbReference>
<name>A0A2N5ZKR5_MUIH1</name>
<dbReference type="InterPro" id="IPR036890">
    <property type="entry name" value="HATPase_C_sf"/>
</dbReference>
<dbReference type="EMBL" id="PKTG01000035">
    <property type="protein sequence ID" value="PLX19287.1"/>
    <property type="molecule type" value="Genomic_DNA"/>
</dbReference>
<keyword evidence="5" id="KW-0067">ATP-binding</keyword>
<feature type="transmembrane region" description="Helical" evidence="7">
    <location>
        <begin position="133"/>
        <end position="153"/>
    </location>
</feature>
<keyword evidence="6" id="KW-0902">Two-component regulatory system</keyword>
<keyword evidence="1" id="KW-0597">Phosphoprotein</keyword>
<dbReference type="AlphaFoldDB" id="A0A2N5ZKR5"/>
<dbReference type="Gene3D" id="1.10.287.130">
    <property type="match status" value="1"/>
</dbReference>
<evidence type="ECO:0000256" key="6">
    <source>
        <dbReference type="ARBA" id="ARBA00023012"/>
    </source>
</evidence>
<accession>A0A2N5ZKR5</accession>
<dbReference type="Proteomes" id="UP000234857">
    <property type="component" value="Unassembled WGS sequence"/>
</dbReference>
<evidence type="ECO:0000313" key="10">
    <source>
        <dbReference type="Proteomes" id="UP000234857"/>
    </source>
</evidence>
<feature type="transmembrane region" description="Helical" evidence="7">
    <location>
        <begin position="94"/>
        <end position="113"/>
    </location>
</feature>